<dbReference type="OrthoDB" id="6161934at2759"/>
<keyword evidence="5" id="KW-1185">Reference proteome</keyword>
<dbReference type="HOGENOM" id="CLU_1190841_0_0_1"/>
<dbReference type="EMBL" id="KB310768">
    <property type="protein sequence ID" value="ELT90795.1"/>
    <property type="molecule type" value="Genomic_DNA"/>
</dbReference>
<accession>R7TIA8</accession>
<dbReference type="InterPro" id="IPR013783">
    <property type="entry name" value="Ig-like_fold"/>
</dbReference>
<dbReference type="SMART" id="SM00409">
    <property type="entry name" value="IG"/>
    <property type="match status" value="1"/>
</dbReference>
<sequence length="233" mass="26210">MEKVTILLLAVSVFGTHGYVSTPGLVKVHEGDLVDLIWSTQDEIGSAIRQTFWQTYTDLDHQLMEVDNGYVHTMHACQDRCEHLSGTFMAGMRIPDITIADAKRYILLLRGMHDLNNDACIFVYQKPGQAQLTNHTDVVNEGDDVQLDCTAPSFSRPIECSDDVVMTYTWTRNNQTVEPDDQHSFPESDHSVLLVSDVDREDSGNSYICNGYEEGSMFISDASEPYVLDVQHI</sequence>
<evidence type="ECO:0000256" key="1">
    <source>
        <dbReference type="SAM" id="SignalP"/>
    </source>
</evidence>
<gene>
    <name evidence="3" type="ORF">CAPTEDRAFT_185360</name>
</gene>
<protein>
    <recommendedName>
        <fullName evidence="2">Ig-like domain-containing protein</fullName>
    </recommendedName>
</protein>
<dbReference type="SUPFAM" id="SSF48726">
    <property type="entry name" value="Immunoglobulin"/>
    <property type="match status" value="1"/>
</dbReference>
<dbReference type="InterPro" id="IPR007110">
    <property type="entry name" value="Ig-like_dom"/>
</dbReference>
<evidence type="ECO:0000313" key="3">
    <source>
        <dbReference type="EMBL" id="ELT90795.1"/>
    </source>
</evidence>
<feature type="signal peptide" evidence="1">
    <location>
        <begin position="1"/>
        <end position="18"/>
    </location>
</feature>
<dbReference type="EMBL" id="AMQN01003022">
    <property type="status" value="NOT_ANNOTATED_CDS"/>
    <property type="molecule type" value="Genomic_DNA"/>
</dbReference>
<dbReference type="AlphaFoldDB" id="R7TIA8"/>
<dbReference type="PROSITE" id="PS50835">
    <property type="entry name" value="IG_LIKE"/>
    <property type="match status" value="1"/>
</dbReference>
<dbReference type="Gene3D" id="2.60.40.10">
    <property type="entry name" value="Immunoglobulins"/>
    <property type="match status" value="1"/>
</dbReference>
<dbReference type="Pfam" id="PF13895">
    <property type="entry name" value="Ig_2"/>
    <property type="match status" value="1"/>
</dbReference>
<feature type="domain" description="Ig-like" evidence="2">
    <location>
        <begin position="127"/>
        <end position="209"/>
    </location>
</feature>
<dbReference type="InterPro" id="IPR036179">
    <property type="entry name" value="Ig-like_dom_sf"/>
</dbReference>
<evidence type="ECO:0000313" key="5">
    <source>
        <dbReference type="Proteomes" id="UP000014760"/>
    </source>
</evidence>
<evidence type="ECO:0000313" key="4">
    <source>
        <dbReference type="EnsemblMetazoa" id="CapteP185360"/>
    </source>
</evidence>
<reference evidence="3 5" key="2">
    <citation type="journal article" date="2013" name="Nature">
        <title>Insights into bilaterian evolution from three spiralian genomes.</title>
        <authorList>
            <person name="Simakov O."/>
            <person name="Marletaz F."/>
            <person name="Cho S.J."/>
            <person name="Edsinger-Gonzales E."/>
            <person name="Havlak P."/>
            <person name="Hellsten U."/>
            <person name="Kuo D.H."/>
            <person name="Larsson T."/>
            <person name="Lv J."/>
            <person name="Arendt D."/>
            <person name="Savage R."/>
            <person name="Osoegawa K."/>
            <person name="de Jong P."/>
            <person name="Grimwood J."/>
            <person name="Chapman J.A."/>
            <person name="Shapiro H."/>
            <person name="Aerts A."/>
            <person name="Otillar R.P."/>
            <person name="Terry A.Y."/>
            <person name="Boore J.L."/>
            <person name="Grigoriev I.V."/>
            <person name="Lindberg D.R."/>
            <person name="Seaver E.C."/>
            <person name="Weisblat D.A."/>
            <person name="Putnam N.H."/>
            <person name="Rokhsar D.S."/>
        </authorList>
    </citation>
    <scope>NUCLEOTIDE SEQUENCE</scope>
    <source>
        <strain evidence="3 5">I ESC-2004</strain>
    </source>
</reference>
<keyword evidence="1" id="KW-0732">Signal</keyword>
<reference evidence="5" key="1">
    <citation type="submission" date="2012-12" db="EMBL/GenBank/DDBJ databases">
        <authorList>
            <person name="Hellsten U."/>
            <person name="Grimwood J."/>
            <person name="Chapman J.A."/>
            <person name="Shapiro H."/>
            <person name="Aerts A."/>
            <person name="Otillar R.P."/>
            <person name="Terry A.Y."/>
            <person name="Boore J.L."/>
            <person name="Simakov O."/>
            <person name="Marletaz F."/>
            <person name="Cho S.-J."/>
            <person name="Edsinger-Gonzales E."/>
            <person name="Havlak P."/>
            <person name="Kuo D.-H."/>
            <person name="Larsson T."/>
            <person name="Lv J."/>
            <person name="Arendt D."/>
            <person name="Savage R."/>
            <person name="Osoegawa K."/>
            <person name="de Jong P."/>
            <person name="Lindberg D.R."/>
            <person name="Seaver E.C."/>
            <person name="Weisblat D.A."/>
            <person name="Putnam N.H."/>
            <person name="Grigoriev I.V."/>
            <person name="Rokhsar D.S."/>
        </authorList>
    </citation>
    <scope>NUCLEOTIDE SEQUENCE</scope>
    <source>
        <strain evidence="5">I ESC-2004</strain>
    </source>
</reference>
<dbReference type="InterPro" id="IPR003599">
    <property type="entry name" value="Ig_sub"/>
</dbReference>
<organism evidence="3">
    <name type="scientific">Capitella teleta</name>
    <name type="common">Polychaete worm</name>
    <dbReference type="NCBI Taxonomy" id="283909"/>
    <lineage>
        <taxon>Eukaryota</taxon>
        <taxon>Metazoa</taxon>
        <taxon>Spiralia</taxon>
        <taxon>Lophotrochozoa</taxon>
        <taxon>Annelida</taxon>
        <taxon>Polychaeta</taxon>
        <taxon>Sedentaria</taxon>
        <taxon>Scolecida</taxon>
        <taxon>Capitellidae</taxon>
        <taxon>Capitella</taxon>
    </lineage>
</organism>
<proteinExistence type="predicted"/>
<dbReference type="Proteomes" id="UP000014760">
    <property type="component" value="Unassembled WGS sequence"/>
</dbReference>
<dbReference type="EnsemblMetazoa" id="CapteT185360">
    <property type="protein sequence ID" value="CapteP185360"/>
    <property type="gene ID" value="CapteG185360"/>
</dbReference>
<evidence type="ECO:0000259" key="2">
    <source>
        <dbReference type="PROSITE" id="PS50835"/>
    </source>
</evidence>
<feature type="chain" id="PRO_5008787048" description="Ig-like domain-containing protein" evidence="1">
    <location>
        <begin position="19"/>
        <end position="233"/>
    </location>
</feature>
<name>R7TIA8_CAPTE</name>
<reference evidence="4" key="3">
    <citation type="submission" date="2015-06" db="UniProtKB">
        <authorList>
            <consortium name="EnsemblMetazoa"/>
        </authorList>
    </citation>
    <scope>IDENTIFICATION</scope>
</reference>